<dbReference type="PANTHER" id="PTHR30469">
    <property type="entry name" value="MULTIDRUG RESISTANCE PROTEIN MDTA"/>
    <property type="match status" value="1"/>
</dbReference>
<dbReference type="HOGENOM" id="CLU_067274_0_0_0"/>
<dbReference type="Gene3D" id="2.40.30.170">
    <property type="match status" value="1"/>
</dbReference>
<accession>D8PGP0</accession>
<feature type="domain" description="CusB-like beta-barrel" evidence="2">
    <location>
        <begin position="148"/>
        <end position="217"/>
    </location>
</feature>
<organism evidence="4 5">
    <name type="scientific">Nitrospira defluvii</name>
    <dbReference type="NCBI Taxonomy" id="330214"/>
    <lineage>
        <taxon>Bacteria</taxon>
        <taxon>Pseudomonadati</taxon>
        <taxon>Nitrospirota</taxon>
        <taxon>Nitrospiria</taxon>
        <taxon>Nitrospirales</taxon>
        <taxon>Nitrospiraceae</taxon>
        <taxon>Nitrospira</taxon>
    </lineage>
</organism>
<dbReference type="Pfam" id="PF25973">
    <property type="entry name" value="BSH_CzcB"/>
    <property type="match status" value="1"/>
</dbReference>
<dbReference type="PANTHER" id="PTHR30469:SF15">
    <property type="entry name" value="HLYD FAMILY OF SECRETION PROTEINS"/>
    <property type="match status" value="1"/>
</dbReference>
<evidence type="ECO:0000259" key="2">
    <source>
        <dbReference type="Pfam" id="PF25954"/>
    </source>
</evidence>
<dbReference type="Pfam" id="PF25954">
    <property type="entry name" value="Beta-barrel_RND_2"/>
    <property type="match status" value="1"/>
</dbReference>
<evidence type="ECO:0000259" key="3">
    <source>
        <dbReference type="Pfam" id="PF25973"/>
    </source>
</evidence>
<protein>
    <submittedName>
        <fullName evidence="4">Putative Secretion protein HlyD family</fullName>
    </submittedName>
</protein>
<dbReference type="OrthoDB" id="9791520at2"/>
<dbReference type="EMBL" id="FP929003">
    <property type="protein sequence ID" value="CBK42427.1"/>
    <property type="molecule type" value="Genomic_DNA"/>
</dbReference>
<feature type="signal peptide" evidence="1">
    <location>
        <begin position="1"/>
        <end position="30"/>
    </location>
</feature>
<keyword evidence="1" id="KW-0732">Signal</keyword>
<evidence type="ECO:0000313" key="4">
    <source>
        <dbReference type="EMBL" id="CBK42427.1"/>
    </source>
</evidence>
<proteinExistence type="predicted"/>
<dbReference type="GO" id="GO:1990281">
    <property type="term" value="C:efflux pump complex"/>
    <property type="evidence" value="ECO:0007669"/>
    <property type="project" value="TreeGrafter"/>
</dbReference>
<dbReference type="Gene3D" id="2.40.50.100">
    <property type="match status" value="1"/>
</dbReference>
<dbReference type="GO" id="GO:0015562">
    <property type="term" value="F:efflux transmembrane transporter activity"/>
    <property type="evidence" value="ECO:0007669"/>
    <property type="project" value="TreeGrafter"/>
</dbReference>
<dbReference type="KEGG" id="nde:NIDE2721"/>
<keyword evidence="5" id="KW-1185">Reference proteome</keyword>
<gene>
    <name evidence="4" type="ORF">NIDE2721</name>
</gene>
<dbReference type="STRING" id="330214.NIDE2721"/>
<dbReference type="InterPro" id="IPR058647">
    <property type="entry name" value="BSH_CzcB-like"/>
</dbReference>
<evidence type="ECO:0000313" key="5">
    <source>
        <dbReference type="Proteomes" id="UP000001660"/>
    </source>
</evidence>
<dbReference type="eggNOG" id="COG0845">
    <property type="taxonomic scope" value="Bacteria"/>
</dbReference>
<evidence type="ECO:0000256" key="1">
    <source>
        <dbReference type="SAM" id="SignalP"/>
    </source>
</evidence>
<dbReference type="AlphaFoldDB" id="D8PGP0"/>
<reference evidence="4 5" key="1">
    <citation type="journal article" date="2010" name="Proc. Natl. Acad. Sci. U.S.A.">
        <title>A Nitrospira metagenome illuminates the physiology and evolution of globally important nitrite-oxidizing bacteria.</title>
        <authorList>
            <person name="Lucker S."/>
            <person name="Wagner M."/>
            <person name="Maixner F."/>
            <person name="Pelletier E."/>
            <person name="Koch H."/>
            <person name="Vacherie B."/>
            <person name="Rattei T."/>
            <person name="Sinninghe Damste J."/>
            <person name="Spieck E."/>
            <person name="Le Paslier D."/>
            <person name="Daims H."/>
        </authorList>
    </citation>
    <scope>NUCLEOTIDE SEQUENCE [LARGE SCALE GENOMIC DNA]</scope>
</reference>
<sequence length="223" mass="23790">MRVKTFTSYSLSAAWIGSLLLLSAPGVSQAAELSCLIQPYVVITITSPVGGLLETVAVDRGDLVKEGQILAVLDTSLERATGAVAHAQAELTNRRLADLELQRTSAEVGLRTIRSPINGVVVERYMSPGEFPKQERIMRLAQINPLRVEAYVPVSLLGKITVGMEMHVKPEAPVSGTYKAVVTVVDRVVDAASGTFGVRLELPNPDLKLAAGLKCSMVVPGSK</sequence>
<dbReference type="SUPFAM" id="SSF111369">
    <property type="entry name" value="HlyD-like secretion proteins"/>
    <property type="match status" value="1"/>
</dbReference>
<dbReference type="Proteomes" id="UP000001660">
    <property type="component" value="Chromosome"/>
</dbReference>
<feature type="chain" id="PRO_5003119942" evidence="1">
    <location>
        <begin position="31"/>
        <end position="223"/>
    </location>
</feature>
<name>D8PGP0_9BACT</name>
<dbReference type="InterPro" id="IPR058792">
    <property type="entry name" value="Beta-barrel_RND_2"/>
</dbReference>
<feature type="domain" description="CzcB-like barrel-sandwich hybrid" evidence="3">
    <location>
        <begin position="43"/>
        <end position="133"/>
    </location>
</feature>